<gene>
    <name evidence="2" type="ORF">MENT_LOCUS30583</name>
</gene>
<feature type="compositionally biased region" description="Pro residues" evidence="1">
    <location>
        <begin position="139"/>
        <end position="150"/>
    </location>
</feature>
<feature type="compositionally biased region" description="Polar residues" evidence="1">
    <location>
        <begin position="128"/>
        <end position="137"/>
    </location>
</feature>
<evidence type="ECO:0000313" key="2">
    <source>
        <dbReference type="EMBL" id="CAD2178636.1"/>
    </source>
</evidence>
<accession>A0A6V7VUL3</accession>
<protein>
    <submittedName>
        <fullName evidence="2">Uncharacterized protein</fullName>
    </submittedName>
</protein>
<feature type="region of interest" description="Disordered" evidence="1">
    <location>
        <begin position="186"/>
        <end position="213"/>
    </location>
</feature>
<evidence type="ECO:0000256" key="1">
    <source>
        <dbReference type="SAM" id="MobiDB-lite"/>
    </source>
</evidence>
<name>A0A6V7VUL3_MELEN</name>
<dbReference type="Proteomes" id="UP000580250">
    <property type="component" value="Unassembled WGS sequence"/>
</dbReference>
<reference evidence="2 3" key="1">
    <citation type="submission" date="2020-08" db="EMBL/GenBank/DDBJ databases">
        <authorList>
            <person name="Koutsovoulos G."/>
            <person name="Danchin GJ E."/>
        </authorList>
    </citation>
    <scope>NUCLEOTIDE SEQUENCE [LARGE SCALE GENOMIC DNA]</scope>
</reference>
<feature type="compositionally biased region" description="Basic and acidic residues" evidence="1">
    <location>
        <begin position="190"/>
        <end position="213"/>
    </location>
</feature>
<evidence type="ECO:0000313" key="3">
    <source>
        <dbReference type="Proteomes" id="UP000580250"/>
    </source>
</evidence>
<proteinExistence type="predicted"/>
<dbReference type="AlphaFoldDB" id="A0A6V7VUL3"/>
<comment type="caution">
    <text evidence="2">The sequence shown here is derived from an EMBL/GenBank/DDBJ whole genome shotgun (WGS) entry which is preliminary data.</text>
</comment>
<organism evidence="2 3">
    <name type="scientific">Meloidogyne enterolobii</name>
    <name type="common">Root-knot nematode worm</name>
    <name type="synonym">Meloidogyne mayaguensis</name>
    <dbReference type="NCBI Taxonomy" id="390850"/>
    <lineage>
        <taxon>Eukaryota</taxon>
        <taxon>Metazoa</taxon>
        <taxon>Ecdysozoa</taxon>
        <taxon>Nematoda</taxon>
        <taxon>Chromadorea</taxon>
        <taxon>Rhabditida</taxon>
        <taxon>Tylenchina</taxon>
        <taxon>Tylenchomorpha</taxon>
        <taxon>Tylenchoidea</taxon>
        <taxon>Meloidogynidae</taxon>
        <taxon>Meloidogyninae</taxon>
        <taxon>Meloidogyne</taxon>
    </lineage>
</organism>
<sequence length="213" mass="24170">MEQKSLNSQVLPQVEIDISSRGITLSSTRFTTPRFVPYDQTGKCCKCKGTEVEIDFAITKDGVTLWCTRLTEKRFVPFDWTYELPGHCFFKIRNRGRVLNVPYGSSTKPDNQRSGKRKLDEMITCTPSKHNLSTNLSPPTAPLVRTPPPVTSETPRPLTPPDQTHFDKELQQFYDSLMFATVGLTSSNDNVEKPIEKKTEEKEIKDDDTNVPI</sequence>
<feature type="region of interest" description="Disordered" evidence="1">
    <location>
        <begin position="128"/>
        <end position="162"/>
    </location>
</feature>
<dbReference type="EMBL" id="CAJEWN010000324">
    <property type="protein sequence ID" value="CAD2178636.1"/>
    <property type="molecule type" value="Genomic_DNA"/>
</dbReference>